<reference evidence="8 9" key="1">
    <citation type="submission" date="2016-10" db="EMBL/GenBank/DDBJ databases">
        <title>Genome sequence of a sulfur-reducing bacterium Desulfurobacterium indicum K6013.</title>
        <authorList>
            <person name="Cao J."/>
            <person name="Shao Z."/>
            <person name="Alain K."/>
            <person name="Jebbar M."/>
        </authorList>
    </citation>
    <scope>NUCLEOTIDE SEQUENCE [LARGE SCALE GENOMIC DNA]</scope>
    <source>
        <strain evidence="8 9">K6013</strain>
    </source>
</reference>
<dbReference type="SUPFAM" id="SSF53167">
    <property type="entry name" value="Purine and uridine phosphorylases"/>
    <property type="match status" value="1"/>
</dbReference>
<protein>
    <recommendedName>
        <fullName evidence="5">Purine nucleoside phosphorylase</fullName>
        <ecNumber evidence="5">2.4.2.1</ecNumber>
    </recommendedName>
    <alternativeName>
        <fullName evidence="5">Inosine-guanosine phosphorylase</fullName>
    </alternativeName>
</protein>
<dbReference type="EMBL" id="MOEN01000007">
    <property type="protein sequence ID" value="OMH40886.1"/>
    <property type="molecule type" value="Genomic_DNA"/>
</dbReference>
<dbReference type="CDD" id="cd09009">
    <property type="entry name" value="PNP-EcPNPII_like"/>
    <property type="match status" value="1"/>
</dbReference>
<organism evidence="8 9">
    <name type="scientific">Desulfurobacterium indicum</name>
    <dbReference type="NCBI Taxonomy" id="1914305"/>
    <lineage>
        <taxon>Bacteria</taxon>
        <taxon>Pseudomonadati</taxon>
        <taxon>Aquificota</taxon>
        <taxon>Aquificia</taxon>
        <taxon>Desulfurobacteriales</taxon>
        <taxon>Desulfurobacteriaceae</taxon>
        <taxon>Desulfurobacterium</taxon>
    </lineage>
</organism>
<dbReference type="InterPro" id="IPR011268">
    <property type="entry name" value="Purine_phosphorylase"/>
</dbReference>
<keyword evidence="3 5" id="KW-0328">Glycosyltransferase</keyword>
<feature type="binding site" evidence="6">
    <location>
        <begin position="73"/>
        <end position="75"/>
    </location>
    <ligand>
        <name>phosphate</name>
        <dbReference type="ChEBI" id="CHEBI:43474"/>
    </ligand>
</feature>
<evidence type="ECO:0000313" key="9">
    <source>
        <dbReference type="Proteomes" id="UP000187408"/>
    </source>
</evidence>
<dbReference type="AlphaFoldDB" id="A0A1R1MM94"/>
<dbReference type="Gene3D" id="3.40.50.1580">
    <property type="entry name" value="Nucleoside phosphorylase domain"/>
    <property type="match status" value="1"/>
</dbReference>
<comment type="function">
    <text evidence="5">The purine nucleoside phosphorylases catalyze the phosphorolytic breakdown of the N-glycosidic bond in the beta-(deoxy)ribonucleoside molecules, with the formation of the corresponding free purine bases and pentose-1-phosphate.</text>
</comment>
<dbReference type="GO" id="GO:0009116">
    <property type="term" value="P:nucleoside metabolic process"/>
    <property type="evidence" value="ECO:0007669"/>
    <property type="project" value="InterPro"/>
</dbReference>
<feature type="binding site" evidence="6">
    <location>
        <position position="185"/>
    </location>
    <ligand>
        <name>a purine D-ribonucleoside</name>
        <dbReference type="ChEBI" id="CHEBI:142355"/>
    </ligand>
</feature>
<feature type="domain" description="Nucleoside phosphorylase" evidence="7">
    <location>
        <begin position="20"/>
        <end position="257"/>
    </location>
</feature>
<dbReference type="GO" id="GO:0004731">
    <property type="term" value="F:purine-nucleoside phosphorylase activity"/>
    <property type="evidence" value="ECO:0007669"/>
    <property type="project" value="UniProtKB-EC"/>
</dbReference>
<dbReference type="NCBIfam" id="TIGR01697">
    <property type="entry name" value="PNPH-PUNA-XAPA"/>
    <property type="match status" value="1"/>
</dbReference>
<feature type="binding site" evidence="6">
    <location>
        <position position="227"/>
    </location>
    <ligand>
        <name>a purine D-ribonucleoside</name>
        <dbReference type="ChEBI" id="CHEBI:142355"/>
    </ligand>
</feature>
<feature type="binding site" evidence="6">
    <location>
        <position position="105"/>
    </location>
    <ligand>
        <name>phosphate</name>
        <dbReference type="ChEBI" id="CHEBI:43474"/>
    </ligand>
</feature>
<comment type="pathway">
    <text evidence="1 5">Purine metabolism; purine nucleoside salvage.</text>
</comment>
<gene>
    <name evidence="8" type="ORF">BLW93_02955</name>
</gene>
<feature type="binding site" evidence="6">
    <location>
        <position position="26"/>
    </location>
    <ligand>
        <name>phosphate</name>
        <dbReference type="ChEBI" id="CHEBI:43474"/>
    </ligand>
</feature>
<evidence type="ECO:0000313" key="8">
    <source>
        <dbReference type="EMBL" id="OMH40886.1"/>
    </source>
</evidence>
<dbReference type="PANTHER" id="PTHR11904">
    <property type="entry name" value="METHYLTHIOADENOSINE/PURINE NUCLEOSIDE PHOSPHORYLASE"/>
    <property type="match status" value="1"/>
</dbReference>
<evidence type="ECO:0000256" key="3">
    <source>
        <dbReference type="ARBA" id="ARBA00022676"/>
    </source>
</evidence>
<evidence type="ECO:0000259" key="7">
    <source>
        <dbReference type="Pfam" id="PF01048"/>
    </source>
</evidence>
<dbReference type="Pfam" id="PF01048">
    <property type="entry name" value="PNP_UDP_1"/>
    <property type="match status" value="1"/>
</dbReference>
<comment type="caution">
    <text evidence="8">The sequence shown here is derived from an EMBL/GenBank/DDBJ whole genome shotgun (WGS) entry which is preliminary data.</text>
</comment>
<feature type="binding site" evidence="6">
    <location>
        <position position="204"/>
    </location>
    <ligand>
        <name>phosphate</name>
        <dbReference type="ChEBI" id="CHEBI:43474"/>
    </ligand>
</feature>
<keyword evidence="4 5" id="KW-0808">Transferase</keyword>
<dbReference type="OrthoDB" id="1523230at2"/>
<name>A0A1R1MM94_9BACT</name>
<keyword evidence="9" id="KW-1185">Reference proteome</keyword>
<accession>A0A1R1MM94</accession>
<dbReference type="STRING" id="1914305.BLW93_02955"/>
<dbReference type="RefSeq" id="WP_076712624.1">
    <property type="nucleotide sequence ID" value="NZ_MOEN01000007.1"/>
</dbReference>
<evidence type="ECO:0000256" key="1">
    <source>
        <dbReference type="ARBA" id="ARBA00005058"/>
    </source>
</evidence>
<dbReference type="PANTHER" id="PTHR11904:SF9">
    <property type="entry name" value="PURINE NUCLEOSIDE PHOSPHORYLASE-RELATED"/>
    <property type="match status" value="1"/>
</dbReference>
<dbReference type="InterPro" id="IPR035994">
    <property type="entry name" value="Nucleoside_phosphorylase_sf"/>
</dbReference>
<evidence type="ECO:0000256" key="6">
    <source>
        <dbReference type="PIRSR" id="PIRSR000477-2"/>
    </source>
</evidence>
<evidence type="ECO:0000256" key="4">
    <source>
        <dbReference type="ARBA" id="ARBA00022679"/>
    </source>
</evidence>
<evidence type="ECO:0000256" key="5">
    <source>
        <dbReference type="PIRNR" id="PIRNR000477"/>
    </source>
</evidence>
<evidence type="ECO:0000256" key="2">
    <source>
        <dbReference type="ARBA" id="ARBA00006751"/>
    </source>
</evidence>
<dbReference type="Proteomes" id="UP000187408">
    <property type="component" value="Unassembled WGS sequence"/>
</dbReference>
<comment type="similarity">
    <text evidence="2 5">Belongs to the PNP/MTAP phosphorylase family.</text>
</comment>
<proteinExistence type="inferred from homology"/>
<dbReference type="EC" id="2.4.2.1" evidence="5"/>
<feature type="binding site" evidence="6">
    <location>
        <position position="53"/>
    </location>
    <ligand>
        <name>phosphate</name>
        <dbReference type="ChEBI" id="CHEBI:43474"/>
    </ligand>
</feature>
<dbReference type="InterPro" id="IPR000845">
    <property type="entry name" value="Nucleoside_phosphorylase_d"/>
</dbReference>
<sequence length="265" mass="29076">MVNEAALYIKERCGIDKFDVAIVLGSGVELGEVTLEIPYKDVPGMPLPAVPGHKGVLKVLKIDRLMVAVFSGRFHYYEGRSNEEIRFIPELSSLIGCKLFIATCAVGAVSRRSAFSQLVVVEDHINLIGKNPLTGLVKTYGSEVFVDMKSVYDRKFIDTFLDCCFENDVPAISGVLAAVHGPNYESFAEIKMLSMLGADVVSMSTVPEIIAAKFYGMKVAAVAVVANDTIDNKTTHEEVLKRVELKNSSLGNVLKQTLMKLYNYI</sequence>
<dbReference type="NCBIfam" id="NF006054">
    <property type="entry name" value="PRK08202.1"/>
    <property type="match status" value="1"/>
</dbReference>
<dbReference type="PIRSF" id="PIRSF000477">
    <property type="entry name" value="PurNPase"/>
    <property type="match status" value="1"/>
</dbReference>
<dbReference type="UniPathway" id="UPA00606"/>
<dbReference type="GO" id="GO:0005737">
    <property type="term" value="C:cytoplasm"/>
    <property type="evidence" value="ECO:0007669"/>
    <property type="project" value="TreeGrafter"/>
</dbReference>